<dbReference type="EMBL" id="BARV01042592">
    <property type="protein sequence ID" value="GAI49148.1"/>
    <property type="molecule type" value="Genomic_DNA"/>
</dbReference>
<sequence>MERRGEDFYNTLALLDPKGKIVTTYSKIHLANYLGYQEAIFCKLGEITTVKTKLGVLG</sequence>
<dbReference type="InterPro" id="IPR036526">
    <property type="entry name" value="C-N_Hydrolase_sf"/>
</dbReference>
<evidence type="ECO:0000259" key="1">
    <source>
        <dbReference type="PROSITE" id="PS50263"/>
    </source>
</evidence>
<dbReference type="AlphaFoldDB" id="X1NZV4"/>
<dbReference type="SUPFAM" id="SSF56317">
    <property type="entry name" value="Carbon-nitrogen hydrolase"/>
    <property type="match status" value="1"/>
</dbReference>
<dbReference type="Pfam" id="PF00795">
    <property type="entry name" value="CN_hydrolase"/>
    <property type="match status" value="1"/>
</dbReference>
<dbReference type="InterPro" id="IPR003010">
    <property type="entry name" value="C-N_Hydrolase"/>
</dbReference>
<feature type="non-terminal residue" evidence="2">
    <location>
        <position position="58"/>
    </location>
</feature>
<accession>X1NZV4</accession>
<dbReference type="PROSITE" id="PS50263">
    <property type="entry name" value="CN_HYDROLASE"/>
    <property type="match status" value="1"/>
</dbReference>
<feature type="domain" description="CN hydrolase" evidence="1">
    <location>
        <begin position="1"/>
        <end position="58"/>
    </location>
</feature>
<reference evidence="2" key="1">
    <citation type="journal article" date="2014" name="Front. Microbiol.">
        <title>High frequency of phylogenetically diverse reductive dehalogenase-homologous genes in deep subseafloor sedimentary metagenomes.</title>
        <authorList>
            <person name="Kawai M."/>
            <person name="Futagami T."/>
            <person name="Toyoda A."/>
            <person name="Takaki Y."/>
            <person name="Nishi S."/>
            <person name="Hori S."/>
            <person name="Arai W."/>
            <person name="Tsubouchi T."/>
            <person name="Morono Y."/>
            <person name="Uchiyama I."/>
            <person name="Ito T."/>
            <person name="Fujiyama A."/>
            <person name="Inagaki F."/>
            <person name="Takami H."/>
        </authorList>
    </citation>
    <scope>NUCLEOTIDE SEQUENCE</scope>
    <source>
        <strain evidence="2">Expedition CK06-06</strain>
    </source>
</reference>
<dbReference type="Gene3D" id="3.60.110.10">
    <property type="entry name" value="Carbon-nitrogen hydrolase"/>
    <property type="match status" value="1"/>
</dbReference>
<proteinExistence type="predicted"/>
<organism evidence="2">
    <name type="scientific">marine sediment metagenome</name>
    <dbReference type="NCBI Taxonomy" id="412755"/>
    <lineage>
        <taxon>unclassified sequences</taxon>
        <taxon>metagenomes</taxon>
        <taxon>ecological metagenomes</taxon>
    </lineage>
</organism>
<name>X1NZV4_9ZZZZ</name>
<gene>
    <name evidence="2" type="ORF">S06H3_63981</name>
</gene>
<evidence type="ECO:0000313" key="2">
    <source>
        <dbReference type="EMBL" id="GAI49148.1"/>
    </source>
</evidence>
<comment type="caution">
    <text evidence="2">The sequence shown here is derived from an EMBL/GenBank/DDBJ whole genome shotgun (WGS) entry which is preliminary data.</text>
</comment>
<protein>
    <recommendedName>
        <fullName evidence="1">CN hydrolase domain-containing protein</fullName>
    </recommendedName>
</protein>